<evidence type="ECO:0000256" key="5">
    <source>
        <dbReference type="SAM" id="Phobius"/>
    </source>
</evidence>
<evidence type="ECO:0008006" key="8">
    <source>
        <dbReference type="Google" id="ProtNLM"/>
    </source>
</evidence>
<organism evidence="6 7">
    <name type="scientific">Pichia angusta</name>
    <name type="common">Yeast</name>
    <name type="synonym">Hansenula polymorpha</name>
    <dbReference type="NCBI Taxonomy" id="870730"/>
    <lineage>
        <taxon>Eukaryota</taxon>
        <taxon>Fungi</taxon>
        <taxon>Dikarya</taxon>
        <taxon>Ascomycota</taxon>
        <taxon>Saccharomycotina</taxon>
        <taxon>Pichiomycetes</taxon>
        <taxon>Pichiales</taxon>
        <taxon>Pichiaceae</taxon>
        <taxon>Ogataea</taxon>
    </lineage>
</organism>
<evidence type="ECO:0000256" key="3">
    <source>
        <dbReference type="ARBA" id="ARBA00022989"/>
    </source>
</evidence>
<comment type="subcellular location">
    <subcellularLocation>
        <location evidence="1">Endomembrane system</location>
        <topology evidence="1">Multi-pass membrane protein</topology>
    </subcellularLocation>
</comment>
<dbReference type="PANTHER" id="PTHR10989">
    <property type="entry name" value="ANDROGEN-INDUCED PROTEIN 1-RELATED"/>
    <property type="match status" value="1"/>
</dbReference>
<evidence type="ECO:0000256" key="4">
    <source>
        <dbReference type="ARBA" id="ARBA00023136"/>
    </source>
</evidence>
<proteinExistence type="predicted"/>
<evidence type="ECO:0000256" key="1">
    <source>
        <dbReference type="ARBA" id="ARBA00004127"/>
    </source>
</evidence>
<feature type="transmembrane region" description="Helical" evidence="5">
    <location>
        <begin position="180"/>
        <end position="200"/>
    </location>
</feature>
<dbReference type="PANTHER" id="PTHR10989:SF16">
    <property type="entry name" value="AT02829P-RELATED"/>
    <property type="match status" value="1"/>
</dbReference>
<dbReference type="AlphaFoldDB" id="A0AAN6I5B6"/>
<dbReference type="GeneID" id="66127838"/>
<name>A0AAN6I5B6_PICAN</name>
<feature type="transmembrane region" description="Helical" evidence="5">
    <location>
        <begin position="49"/>
        <end position="67"/>
    </location>
</feature>
<dbReference type="GO" id="GO:0012505">
    <property type="term" value="C:endomembrane system"/>
    <property type="evidence" value="ECO:0007669"/>
    <property type="project" value="UniProtKB-SubCell"/>
</dbReference>
<dbReference type="Proteomes" id="UP001196530">
    <property type="component" value="Unassembled WGS sequence"/>
</dbReference>
<dbReference type="RefSeq" id="XP_043059229.1">
    <property type="nucleotide sequence ID" value="XM_043204412.1"/>
</dbReference>
<keyword evidence="2 5" id="KW-0812">Transmembrane</keyword>
<sequence>MSSSIGSKLSLTLSYVVITLGSLALRQLFTLQLPPELQEGGHAQFLTNIALYVTIFYFSLNAVYQLFEIRKLAYARQFVNAMAISLEFIVTYVYWGLRLINKDLIMKGPGIPLSIDLTIHALPFASLVIDYFCFMDPWTISKKEALLTTSLMAAAYWWHLKRLISAEGHYPYPFLDVDDWLRAVIFAVVSFLAFAAFCLFKQLRQPAANAPKVLKAN</sequence>
<gene>
    <name evidence="6" type="ORF">KL928_003787</name>
</gene>
<evidence type="ECO:0000313" key="7">
    <source>
        <dbReference type="Proteomes" id="UP001196530"/>
    </source>
</evidence>
<evidence type="ECO:0000313" key="6">
    <source>
        <dbReference type="EMBL" id="KAG7817888.1"/>
    </source>
</evidence>
<evidence type="ECO:0000256" key="2">
    <source>
        <dbReference type="ARBA" id="ARBA00022692"/>
    </source>
</evidence>
<keyword evidence="3 5" id="KW-1133">Transmembrane helix</keyword>
<protein>
    <recommendedName>
        <fullName evidence="8">FAR-17a/AIG1-like protein</fullName>
    </recommendedName>
</protein>
<feature type="transmembrane region" description="Helical" evidence="5">
    <location>
        <begin position="12"/>
        <end position="29"/>
    </location>
</feature>
<keyword evidence="4 5" id="KW-0472">Membrane</keyword>
<comment type="caution">
    <text evidence="6">The sequence shown here is derived from an EMBL/GenBank/DDBJ whole genome shotgun (WGS) entry which is preliminary data.</text>
</comment>
<accession>A0AAN6I5B6</accession>
<dbReference type="GO" id="GO:0016020">
    <property type="term" value="C:membrane"/>
    <property type="evidence" value="ECO:0007669"/>
    <property type="project" value="InterPro"/>
</dbReference>
<dbReference type="EMBL" id="JAHLUX010000007">
    <property type="protein sequence ID" value="KAG7817888.1"/>
    <property type="molecule type" value="Genomic_DNA"/>
</dbReference>
<dbReference type="Pfam" id="PF04750">
    <property type="entry name" value="Far-17a_AIG1"/>
    <property type="match status" value="1"/>
</dbReference>
<reference evidence="6" key="1">
    <citation type="journal article" date="2021" name="G3 (Bethesda)">
        <title>Genomic diversity, chromosomal rearrangements, and interspecies hybridization in the ogataea polymorpha species complex.</title>
        <authorList>
            <person name="Hanson S.J."/>
            <person name="Cinneide E.O."/>
            <person name="Salzberg L.I."/>
            <person name="Wolfe K.H."/>
            <person name="McGowan J."/>
            <person name="Fitzpatrick D.A."/>
            <person name="Matlin K."/>
        </authorList>
    </citation>
    <scope>NUCLEOTIDE SEQUENCE</scope>
    <source>
        <strain evidence="6">61-244</strain>
    </source>
</reference>
<feature type="transmembrane region" description="Helical" evidence="5">
    <location>
        <begin position="79"/>
        <end position="97"/>
    </location>
</feature>
<dbReference type="InterPro" id="IPR006838">
    <property type="entry name" value="ADTRP_AIG1"/>
</dbReference>